<keyword evidence="13" id="KW-1185">Reference proteome</keyword>
<keyword evidence="1 9" id="KW-0547">Nucleotide-binding</keyword>
<dbReference type="InterPro" id="IPR027417">
    <property type="entry name" value="P-loop_NTPase"/>
</dbReference>
<dbReference type="RefSeq" id="WP_273991149.1">
    <property type="nucleotide sequence ID" value="NZ_BAABQT010000008.1"/>
</dbReference>
<evidence type="ECO:0000256" key="1">
    <source>
        <dbReference type="ARBA" id="ARBA00022741"/>
    </source>
</evidence>
<dbReference type="EMBL" id="CP115166">
    <property type="protein sequence ID" value="WDA60370.1"/>
    <property type="molecule type" value="Genomic_DNA"/>
</dbReference>
<dbReference type="SUPFAM" id="SSF52540">
    <property type="entry name" value="P-loop containing nucleoside triphosphate hydrolases"/>
    <property type="match status" value="1"/>
</dbReference>
<feature type="region of interest" description="Disordered" evidence="10">
    <location>
        <begin position="733"/>
        <end position="762"/>
    </location>
</feature>
<dbReference type="PANTHER" id="PTHR11070:SF2">
    <property type="entry name" value="ATP-DEPENDENT DNA HELICASE SRS2"/>
    <property type="match status" value="1"/>
</dbReference>
<evidence type="ECO:0000256" key="10">
    <source>
        <dbReference type="SAM" id="MobiDB-lite"/>
    </source>
</evidence>
<evidence type="ECO:0000313" key="12">
    <source>
        <dbReference type="EMBL" id="WDA60370.1"/>
    </source>
</evidence>
<dbReference type="Pfam" id="PF00580">
    <property type="entry name" value="UvrD-helicase"/>
    <property type="match status" value="1"/>
</dbReference>
<keyword evidence="2 9" id="KW-0378">Hydrolase</keyword>
<dbReference type="InterPro" id="IPR014016">
    <property type="entry name" value="UvrD-like_ATP-bd"/>
</dbReference>
<accession>A0ABY7V5F6</accession>
<feature type="region of interest" description="Disordered" evidence="10">
    <location>
        <begin position="838"/>
        <end position="865"/>
    </location>
</feature>
<sequence length="865" mass="90716">MNTDPTPPTPSADAEHPAWRPVPPHFTAQQRAVVGAVRDSGRHLMIRATAGSGKTTTLTEAAWHAGPRSVYFVYNRHATAGVAGRLPPGLPVRTLHAHGLGLLYRGHQPGRAGGAVQAGAVDHAPDLQPTKTARLLSAPQDGEGPALLPAAVTAADQACLRAVLSALTRAWDTCREQMLDPADPDDLAFLSGLTGWPSPDAHPQVTPSLRAVLSPGGSAALLRGALALLPDLSAAAYRQSGLIDHTDMLWLPLHLGLGRGAVRTAMVDEAQDLTPLRQAFVRHVTGLRSKQPGRVILCGDPEQAIYAYAGADPQGLARMARELGAQEWPLSVSFRCARAVVGAARTVSDFITAAPGAPRGAVEHLSAADLEVRPGEAVLCRLNAPLLRLALDLLARGVRVHLTGRDLAGRLLDVAGAALPPTFTRQEADDGLSAYLERQLEPLRRAGEQSARARRAAQDLRDLCRCALLLARRVTRRGPARQEDLRTLLARLHAPPAAGGDAGAVTLSTVHRAKGLEWTRVTVLHPELMPLGGGDPQEERCVQFVAFTRARHTLRLAYGAEAWAQGLRVPTGPDPDPDAADPPDEPPGAAAAPAGVPAGLPGRRVLTPRPPAPPGWQPPTLTARTDGTPTWVAPDVPEAAALPADPAGGASAGHEALLRAALRAAQRAPALPDPLPPLTLPDDRDWPLFGGPDLLDAPDLRARLNALAGDARVTLREWATLSLTRLDRALASASHGTTGDRPASDAPAGNAPVGSGPAGDAGTVRVRVQAATLRTLESAAGRARRAVPAFREPAGDSVRVLVMEGGVAREVFGTLLRAGPRVISVQVAGETRRFHARTGEPLDTPFQPLGTHLPGPTLTALRPAD</sequence>
<dbReference type="PROSITE" id="PS51198">
    <property type="entry name" value="UVRD_HELICASE_ATP_BIND"/>
    <property type="match status" value="1"/>
</dbReference>
<evidence type="ECO:0000256" key="3">
    <source>
        <dbReference type="ARBA" id="ARBA00022806"/>
    </source>
</evidence>
<comment type="catalytic activity">
    <reaction evidence="6">
        <text>Couples ATP hydrolysis with the unwinding of duplex DNA by translocating in the 3'-5' direction.</text>
        <dbReference type="EC" id="5.6.2.4"/>
    </reaction>
</comment>
<dbReference type="Gene3D" id="1.10.486.10">
    <property type="entry name" value="PCRA, domain 4"/>
    <property type="match status" value="1"/>
</dbReference>
<feature type="region of interest" description="Disordered" evidence="10">
    <location>
        <begin position="567"/>
        <end position="634"/>
    </location>
</feature>
<name>A0ABY7V5F6_9DEIO</name>
<keyword evidence="12" id="KW-0614">Plasmid</keyword>
<evidence type="ECO:0000256" key="2">
    <source>
        <dbReference type="ARBA" id="ARBA00022801"/>
    </source>
</evidence>
<feature type="compositionally biased region" description="Pro residues" evidence="10">
    <location>
        <begin position="1"/>
        <end position="10"/>
    </location>
</feature>
<evidence type="ECO:0000256" key="4">
    <source>
        <dbReference type="ARBA" id="ARBA00022840"/>
    </source>
</evidence>
<evidence type="ECO:0000256" key="7">
    <source>
        <dbReference type="ARBA" id="ARBA00034808"/>
    </source>
</evidence>
<dbReference type="InterPro" id="IPR000212">
    <property type="entry name" value="DNA_helicase_UvrD/REP"/>
</dbReference>
<dbReference type="EC" id="5.6.2.4" evidence="7"/>
<feature type="compositionally biased region" description="Pro residues" evidence="10">
    <location>
        <begin position="608"/>
        <end position="617"/>
    </location>
</feature>
<feature type="compositionally biased region" description="Low complexity" evidence="10">
    <location>
        <begin position="587"/>
        <end position="602"/>
    </location>
</feature>
<dbReference type="InterPro" id="IPR014017">
    <property type="entry name" value="DNA_helicase_UvrD-like_C"/>
</dbReference>
<dbReference type="Gene3D" id="3.40.50.300">
    <property type="entry name" value="P-loop containing nucleotide triphosphate hydrolases"/>
    <property type="match status" value="3"/>
</dbReference>
<gene>
    <name evidence="12" type="ORF">M8445_15245</name>
</gene>
<keyword evidence="3 9" id="KW-0347">Helicase</keyword>
<dbReference type="Proteomes" id="UP001217044">
    <property type="component" value="Plasmid pDATS01"/>
</dbReference>
<evidence type="ECO:0000256" key="9">
    <source>
        <dbReference type="PROSITE-ProRule" id="PRU00560"/>
    </source>
</evidence>
<evidence type="ECO:0000259" key="11">
    <source>
        <dbReference type="PROSITE" id="PS51198"/>
    </source>
</evidence>
<evidence type="ECO:0000256" key="6">
    <source>
        <dbReference type="ARBA" id="ARBA00034617"/>
    </source>
</evidence>
<keyword evidence="5" id="KW-0413">Isomerase</keyword>
<keyword evidence="4 9" id="KW-0067">ATP-binding</keyword>
<feature type="binding site" evidence="9">
    <location>
        <begin position="48"/>
        <end position="55"/>
    </location>
    <ligand>
        <name>ATP</name>
        <dbReference type="ChEBI" id="CHEBI:30616"/>
    </ligand>
</feature>
<proteinExistence type="predicted"/>
<reference evidence="12 13" key="1">
    <citation type="submission" date="2022-12" db="EMBL/GenBank/DDBJ databases">
        <title>Genome Sequence of Deinococcus aquaticus Type Strain PB314.</title>
        <authorList>
            <person name="Albert C."/>
            <person name="Hill J."/>
            <person name="Boren L."/>
            <person name="Scholz-Ng S."/>
            <person name="Fatema N."/>
            <person name="Grosso R."/>
            <person name="Soboslay E."/>
            <person name="Tuohy J."/>
        </authorList>
    </citation>
    <scope>NUCLEOTIDE SEQUENCE [LARGE SCALE GENOMIC DNA]</scope>
    <source>
        <strain evidence="12 13">PB-314</strain>
        <plasmid evidence="12 13">pDATS01</plasmid>
    </source>
</reference>
<evidence type="ECO:0000313" key="13">
    <source>
        <dbReference type="Proteomes" id="UP001217044"/>
    </source>
</evidence>
<comment type="catalytic activity">
    <reaction evidence="8">
        <text>ATP + H2O = ADP + phosphate + H(+)</text>
        <dbReference type="Rhea" id="RHEA:13065"/>
        <dbReference type="ChEBI" id="CHEBI:15377"/>
        <dbReference type="ChEBI" id="CHEBI:15378"/>
        <dbReference type="ChEBI" id="CHEBI:30616"/>
        <dbReference type="ChEBI" id="CHEBI:43474"/>
        <dbReference type="ChEBI" id="CHEBI:456216"/>
        <dbReference type="EC" id="5.6.2.4"/>
    </reaction>
</comment>
<dbReference type="PANTHER" id="PTHR11070">
    <property type="entry name" value="UVRD / RECB / PCRA DNA HELICASE FAMILY MEMBER"/>
    <property type="match status" value="1"/>
</dbReference>
<feature type="compositionally biased region" description="Acidic residues" evidence="10">
    <location>
        <begin position="575"/>
        <end position="584"/>
    </location>
</feature>
<geneLocation type="plasmid" evidence="12 13">
    <name>pDATS01</name>
</geneLocation>
<evidence type="ECO:0000256" key="8">
    <source>
        <dbReference type="ARBA" id="ARBA00048988"/>
    </source>
</evidence>
<protein>
    <recommendedName>
        <fullName evidence="7">DNA 3'-5' helicase</fullName>
        <ecNumber evidence="7">5.6.2.4</ecNumber>
    </recommendedName>
</protein>
<organism evidence="12 13">
    <name type="scientific">Deinococcus aquaticus</name>
    <dbReference type="NCBI Taxonomy" id="328692"/>
    <lineage>
        <taxon>Bacteria</taxon>
        <taxon>Thermotogati</taxon>
        <taxon>Deinococcota</taxon>
        <taxon>Deinococci</taxon>
        <taxon>Deinococcales</taxon>
        <taxon>Deinococcaceae</taxon>
        <taxon>Deinococcus</taxon>
    </lineage>
</organism>
<evidence type="ECO:0000256" key="5">
    <source>
        <dbReference type="ARBA" id="ARBA00023235"/>
    </source>
</evidence>
<feature type="region of interest" description="Disordered" evidence="10">
    <location>
        <begin position="1"/>
        <end position="23"/>
    </location>
</feature>
<dbReference type="Pfam" id="PF13361">
    <property type="entry name" value="UvrD_C"/>
    <property type="match status" value="1"/>
</dbReference>
<feature type="domain" description="UvrD-like helicase ATP-binding" evidence="11">
    <location>
        <begin position="27"/>
        <end position="337"/>
    </location>
</feature>